<comment type="caution">
    <text evidence="2">The sequence shown here is derived from an EMBL/GenBank/DDBJ whole genome shotgun (WGS) entry which is preliminary data.</text>
</comment>
<dbReference type="InterPro" id="IPR021215">
    <property type="entry name" value="DUF2752"/>
</dbReference>
<evidence type="ECO:0000313" key="3">
    <source>
        <dbReference type="Proteomes" id="UP001596137"/>
    </source>
</evidence>
<dbReference type="Pfam" id="PF10825">
    <property type="entry name" value="DUF2752"/>
    <property type="match status" value="1"/>
</dbReference>
<organism evidence="2 3">
    <name type="scientific">Sphaerisporangium aureirubrum</name>
    <dbReference type="NCBI Taxonomy" id="1544736"/>
    <lineage>
        <taxon>Bacteria</taxon>
        <taxon>Bacillati</taxon>
        <taxon>Actinomycetota</taxon>
        <taxon>Actinomycetes</taxon>
        <taxon>Streptosporangiales</taxon>
        <taxon>Streptosporangiaceae</taxon>
        <taxon>Sphaerisporangium</taxon>
    </lineage>
</organism>
<dbReference type="EMBL" id="JBHSRF010000022">
    <property type="protein sequence ID" value="MFC6082837.1"/>
    <property type="molecule type" value="Genomic_DNA"/>
</dbReference>
<keyword evidence="3" id="KW-1185">Reference proteome</keyword>
<gene>
    <name evidence="2" type="ORF">ACFP1K_16825</name>
</gene>
<sequence>AVHALTRGDVGAAVGFNPLLVVMIPLLLLWWGDWVVRAWRGRGMRVPRLGGVWIWGFLALLIVYWVVRNLPFAAFLAP</sequence>
<evidence type="ECO:0000313" key="2">
    <source>
        <dbReference type="EMBL" id="MFC6082837.1"/>
    </source>
</evidence>
<dbReference type="Proteomes" id="UP001596137">
    <property type="component" value="Unassembled WGS sequence"/>
</dbReference>
<evidence type="ECO:0000256" key="1">
    <source>
        <dbReference type="SAM" id="Phobius"/>
    </source>
</evidence>
<feature type="non-terminal residue" evidence="2">
    <location>
        <position position="1"/>
    </location>
</feature>
<dbReference type="RefSeq" id="WP_380753741.1">
    <property type="nucleotide sequence ID" value="NZ_JBHSRF010000022.1"/>
</dbReference>
<keyword evidence="1" id="KW-0472">Membrane</keyword>
<keyword evidence="1" id="KW-1133">Transmembrane helix</keyword>
<feature type="transmembrane region" description="Helical" evidence="1">
    <location>
        <begin position="52"/>
        <end position="77"/>
    </location>
</feature>
<feature type="transmembrane region" description="Helical" evidence="1">
    <location>
        <begin position="12"/>
        <end position="31"/>
    </location>
</feature>
<protein>
    <submittedName>
        <fullName evidence="2">DUF2752 domain-containing protein</fullName>
    </submittedName>
</protein>
<accession>A0ABW1NJV2</accession>
<name>A0ABW1NJV2_9ACTN</name>
<reference evidence="3" key="1">
    <citation type="journal article" date="2019" name="Int. J. Syst. Evol. Microbiol.">
        <title>The Global Catalogue of Microorganisms (GCM) 10K type strain sequencing project: providing services to taxonomists for standard genome sequencing and annotation.</title>
        <authorList>
            <consortium name="The Broad Institute Genomics Platform"/>
            <consortium name="The Broad Institute Genome Sequencing Center for Infectious Disease"/>
            <person name="Wu L."/>
            <person name="Ma J."/>
        </authorList>
    </citation>
    <scope>NUCLEOTIDE SEQUENCE [LARGE SCALE GENOMIC DNA]</scope>
    <source>
        <strain evidence="3">JCM 30346</strain>
    </source>
</reference>
<proteinExistence type="predicted"/>
<keyword evidence="1" id="KW-0812">Transmembrane</keyword>